<accession>M0AGE3</accession>
<dbReference type="Pfam" id="PF18545">
    <property type="entry name" value="HalOD1"/>
    <property type="match status" value="1"/>
</dbReference>
<dbReference type="eggNOG" id="arCOG08928">
    <property type="taxonomic scope" value="Archaea"/>
</dbReference>
<dbReference type="AlphaFoldDB" id="M0AGE3"/>
<keyword evidence="4" id="KW-1185">Reference proteome</keyword>
<organism evidence="3 4">
    <name type="scientific">Natrialba asiatica (strain ATCC 700177 / DSM 12278 / JCM 9576 / FERM P-10747 / NBRC 102637 / 172P1)</name>
    <dbReference type="NCBI Taxonomy" id="29540"/>
    <lineage>
        <taxon>Archaea</taxon>
        <taxon>Methanobacteriati</taxon>
        <taxon>Methanobacteriota</taxon>
        <taxon>Stenosarchaea group</taxon>
        <taxon>Halobacteria</taxon>
        <taxon>Halobacteriales</taxon>
        <taxon>Natrialbaceae</taxon>
        <taxon>Natrialba</taxon>
    </lineage>
</organism>
<evidence type="ECO:0000259" key="2">
    <source>
        <dbReference type="Pfam" id="PF18545"/>
    </source>
</evidence>
<dbReference type="EMBL" id="AOIO01000041">
    <property type="protein sequence ID" value="ELY97441.1"/>
    <property type="molecule type" value="Genomic_DNA"/>
</dbReference>
<dbReference type="RefSeq" id="WP_006111167.1">
    <property type="nucleotide sequence ID" value="NZ_AOIO01000041.1"/>
</dbReference>
<feature type="compositionally biased region" description="Basic and acidic residues" evidence="1">
    <location>
        <begin position="1"/>
        <end position="15"/>
    </location>
</feature>
<dbReference type="Proteomes" id="UP000011554">
    <property type="component" value="Unassembled WGS sequence"/>
</dbReference>
<evidence type="ECO:0000313" key="3">
    <source>
        <dbReference type="EMBL" id="ELY97441.1"/>
    </source>
</evidence>
<dbReference type="OrthoDB" id="199137at2157"/>
<feature type="domain" description="Halobacterial output" evidence="2">
    <location>
        <begin position="18"/>
        <end position="83"/>
    </location>
</feature>
<evidence type="ECO:0000313" key="4">
    <source>
        <dbReference type="Proteomes" id="UP000011554"/>
    </source>
</evidence>
<protein>
    <recommendedName>
        <fullName evidence="2">Halobacterial output domain-containing protein</fullName>
    </recommendedName>
</protein>
<dbReference type="STRING" id="29540.C481_20366"/>
<reference evidence="3 4" key="1">
    <citation type="journal article" date="2014" name="PLoS Genet.">
        <title>Phylogenetically driven sequencing of extremely halophilic archaea reveals strategies for static and dynamic osmo-response.</title>
        <authorList>
            <person name="Becker E.A."/>
            <person name="Seitzer P.M."/>
            <person name="Tritt A."/>
            <person name="Larsen D."/>
            <person name="Krusor M."/>
            <person name="Yao A.I."/>
            <person name="Wu D."/>
            <person name="Madern D."/>
            <person name="Eisen J.A."/>
            <person name="Darling A.E."/>
            <person name="Facciotti M.T."/>
        </authorList>
    </citation>
    <scope>NUCLEOTIDE SEQUENCE [LARGE SCALE GENOMIC DNA]</scope>
    <source>
        <strain evidence="3 4">DSM 12278</strain>
    </source>
</reference>
<feature type="region of interest" description="Disordered" evidence="1">
    <location>
        <begin position="1"/>
        <end position="22"/>
    </location>
</feature>
<dbReference type="InterPro" id="IPR040624">
    <property type="entry name" value="HalOD1"/>
</dbReference>
<gene>
    <name evidence="3" type="ORF">C481_20366</name>
</gene>
<name>M0AGE3_NATA1</name>
<proteinExistence type="predicted"/>
<evidence type="ECO:0000256" key="1">
    <source>
        <dbReference type="SAM" id="MobiDB-lite"/>
    </source>
</evidence>
<comment type="caution">
    <text evidence="3">The sequence shown here is derived from an EMBL/GenBank/DDBJ whole genome shotgun (WGS) entry which is preliminary data.</text>
</comment>
<sequence length="90" mass="10137">MSDRTEREVVHRDLDPDGDNPSVQVVEEIMDFEGADATELPTIYDCIDGMLNELFSNPPSPEAQMEVKFSYHGYRITVKQNGNAKFVKTG</sequence>